<dbReference type="Gene3D" id="3.40.50.1000">
    <property type="entry name" value="HAD superfamily/HAD-like"/>
    <property type="match status" value="1"/>
</dbReference>
<dbReference type="GO" id="GO:0046872">
    <property type="term" value="F:metal ion binding"/>
    <property type="evidence" value="ECO:0007669"/>
    <property type="project" value="UniProtKB-KW"/>
</dbReference>
<dbReference type="NCBIfam" id="TIGR02244">
    <property type="entry name" value="HAD-IG-Ncltidse"/>
    <property type="match status" value="1"/>
</dbReference>
<evidence type="ECO:0000256" key="2">
    <source>
        <dbReference type="ARBA" id="ARBA00022723"/>
    </source>
</evidence>
<keyword evidence="5" id="KW-0007">Acetylation</keyword>
<evidence type="ECO:0000256" key="1">
    <source>
        <dbReference type="ARBA" id="ARBA00009589"/>
    </source>
</evidence>
<organism evidence="7">
    <name type="scientific">Clastoptera arizonana</name>
    <name type="common">Arizona spittle bug</name>
    <dbReference type="NCBI Taxonomy" id="38151"/>
    <lineage>
        <taxon>Eukaryota</taxon>
        <taxon>Metazoa</taxon>
        <taxon>Ecdysozoa</taxon>
        <taxon>Arthropoda</taxon>
        <taxon>Hexapoda</taxon>
        <taxon>Insecta</taxon>
        <taxon>Pterygota</taxon>
        <taxon>Neoptera</taxon>
        <taxon>Paraneoptera</taxon>
        <taxon>Hemiptera</taxon>
        <taxon>Auchenorrhyncha</taxon>
        <taxon>Cercopoidea</taxon>
        <taxon>Clastopteridae</taxon>
        <taxon>Clastoptera</taxon>
    </lineage>
</organism>
<evidence type="ECO:0000313" key="7">
    <source>
        <dbReference type="EMBL" id="JAS36758.1"/>
    </source>
</evidence>
<dbReference type="FunFam" id="3.40.50.1000:FF:000086">
    <property type="entry name" value="LD24878p"/>
    <property type="match status" value="1"/>
</dbReference>
<evidence type="ECO:0000256" key="4">
    <source>
        <dbReference type="ARBA" id="ARBA00022842"/>
    </source>
</evidence>
<keyword evidence="3" id="KW-0378">Hydrolase</keyword>
<dbReference type="InterPro" id="IPR008380">
    <property type="entry name" value="HAD-SF_hydro_IG_5-nucl"/>
</dbReference>
<accession>A0A1B6EFP4</accession>
<protein>
    <recommendedName>
        <fullName evidence="6">5'-nucleotidase domain-containing protein 1</fullName>
    </recommendedName>
</protein>
<keyword evidence="4" id="KW-0460">Magnesium</keyword>
<dbReference type="InterPro" id="IPR036412">
    <property type="entry name" value="HAD-like_sf"/>
</dbReference>
<comment type="similarity">
    <text evidence="1">Belongs to the 5'(3')-deoxyribonucleotidase family.</text>
</comment>
<gene>
    <name evidence="7" type="ORF">g.39409</name>
</gene>
<proteinExistence type="inferred from homology"/>
<sequence>MIRVIRFMNFIQAGRHVGVRSLLICTTISSYVKCATGLVCLDGSFRFRNLTTNKSVNLINNTDILYNCEIQRGMNTTAKMADLPNLKSANLLKLSDYDCIGFDLDYTLCEYNIATVVQMEFEVLAKFMVEEKGYDPEFLLKPVTDKDIDFFHKGLLIDKNKGNIIHIDKNGTIYRASHGTTILNDDEIIKYYGKDKKWEVANGFVNNILNAWEGPISEQIRALLDYFDMPASLIFARIVDSLDAKLGKPADIYKVWPDVLEGLINMYKREHFSLNKGGFFPRLKANPAKFLNKCHPLLIDWLKDIKKNKKVFLITGSHVDFASFTAEYCLGDDWKSLFDIIICYTRKPGFFTGGRPFIRLNGSEETDPVDLQDLQFGNIYSQGNWQELYQFFKSTLNKTQPKCLYFGDHLIQDIYTPAEYTKCDTVAIVEEMNAEGMANVNNLKGHQSSDILTSKTWGSYFGDEKYGVDSIWASIIKKHSKCCVPSLTFLVNKPLNYEINTFNNKEHENADGFYPSLPIVLFK</sequence>
<dbReference type="SUPFAM" id="SSF56784">
    <property type="entry name" value="HAD-like"/>
    <property type="match status" value="1"/>
</dbReference>
<name>A0A1B6EFP4_9HEMI</name>
<dbReference type="Pfam" id="PF05761">
    <property type="entry name" value="5_nucleotid"/>
    <property type="match status" value="1"/>
</dbReference>
<dbReference type="PANTHER" id="PTHR12103">
    <property type="entry name" value="5'-NUCLEOTIDASE DOMAIN-CONTAINING"/>
    <property type="match status" value="1"/>
</dbReference>
<evidence type="ECO:0000256" key="5">
    <source>
        <dbReference type="ARBA" id="ARBA00022990"/>
    </source>
</evidence>
<dbReference type="PANTHER" id="PTHR12103:SF38">
    <property type="entry name" value="5'-NUCLEOTIDASE DOMAIN-CONTAINING PROTEIN 1"/>
    <property type="match status" value="1"/>
</dbReference>
<evidence type="ECO:0000256" key="6">
    <source>
        <dbReference type="ARBA" id="ARBA00069357"/>
    </source>
</evidence>
<dbReference type="InterPro" id="IPR023214">
    <property type="entry name" value="HAD_sf"/>
</dbReference>
<evidence type="ECO:0000256" key="3">
    <source>
        <dbReference type="ARBA" id="ARBA00022801"/>
    </source>
</evidence>
<reference evidence="7" key="1">
    <citation type="submission" date="2015-12" db="EMBL/GenBank/DDBJ databases">
        <title>De novo transcriptome assembly of four potential Pierce s Disease insect vectors from Arizona vineyards.</title>
        <authorList>
            <person name="Tassone E.E."/>
        </authorList>
    </citation>
    <scope>NUCLEOTIDE SEQUENCE</scope>
</reference>
<dbReference type="AlphaFoldDB" id="A0A1B6EFP4"/>
<dbReference type="GO" id="GO:0008253">
    <property type="term" value="F:5'-nucleotidase activity"/>
    <property type="evidence" value="ECO:0007669"/>
    <property type="project" value="TreeGrafter"/>
</dbReference>
<dbReference type="EMBL" id="GEDC01000540">
    <property type="protein sequence ID" value="JAS36758.1"/>
    <property type="molecule type" value="Transcribed_RNA"/>
</dbReference>
<keyword evidence="2" id="KW-0479">Metal-binding</keyword>